<evidence type="ECO:0000259" key="2">
    <source>
        <dbReference type="Pfam" id="PF25438"/>
    </source>
</evidence>
<evidence type="ECO:0000313" key="3">
    <source>
        <dbReference type="EMBL" id="OKO90578.1"/>
    </source>
</evidence>
<name>A0A1Q5SRF5_9EURO</name>
<dbReference type="OrthoDB" id="5377599at2759"/>
<dbReference type="EMBL" id="MNBE01000757">
    <property type="protein sequence ID" value="OKO90578.1"/>
    <property type="molecule type" value="Genomic_DNA"/>
</dbReference>
<feature type="region of interest" description="Disordered" evidence="1">
    <location>
        <begin position="559"/>
        <end position="589"/>
    </location>
</feature>
<evidence type="ECO:0000313" key="4">
    <source>
        <dbReference type="Proteomes" id="UP000186955"/>
    </source>
</evidence>
<sequence>MALHPADDDEQLFTRAMTSYREAFLVRHAHLPEPQRHQLWTQQLTRFIPAIENNPVPPQVLPRTGGHSGTSGKRTRQDATPRTLPTADAASASSASTGFGSGSGPPQAKRRATTPDLPMAADLRRTISQTSSAETYRKGASLSGQGSYRHSPVKGPVGGREAMGLGMVRSQSQQIPVSHWHPPAGPVMGKRQSFGPTRTQQQPQQPLHLDHVDEMVNEYSPSEFAKHLDDCNINQAPFYGSGPGVASATPIPNTTSALTLGLANLGSNGLAPLPNPHSGQPSPMADVSPAAAVEMTRSGTTDTIIGGFNNFGFDQAASHADLEPAYPIPPEWVPTSTSGLPYQESFPSSLYPDLDPNASFPFSYPSSFSTSAPSATPFRPQHVPTSMNPTTPVTPLSTPGAVDMKPSISTESNSSATAAPSRAARRTQEQIAHGARPIAPKRESQDKAHLQPDPSDPNRMIRISSADGTTKEVAAIPKASVQRPPKAKTYCRLCNDQPDGFHGEHELRRHIDRVHAQVRKVWVCVDISPDKTFLANCKACRNGKKYGANYNAAAHLRRTHFHPCQRGRGGRGKDSEKRGGKGGGNQPPMEVLKLWMRETIERADEHSVDTFGADGLEECAGSLPSDSKGSVPPPGPGDASGPMSMGMGVGMSMSMSMGSSYGMDPTPMHGHGHGHEYEGFPGMSASFDLDATLETPFYVDSQQIPAEMETYVM</sequence>
<accession>A0A1Q5SRF5</accession>
<feature type="compositionally biased region" description="Polar residues" evidence="1">
    <location>
        <begin position="383"/>
        <end position="397"/>
    </location>
</feature>
<feature type="region of interest" description="Disordered" evidence="1">
    <location>
        <begin position="615"/>
        <end position="641"/>
    </location>
</feature>
<feature type="compositionally biased region" description="Low complexity" evidence="1">
    <location>
        <begin position="89"/>
        <end position="98"/>
    </location>
</feature>
<dbReference type="STRING" id="1316194.A0A1Q5SRF5"/>
<dbReference type="AlphaFoldDB" id="A0A1Q5SRF5"/>
<proteinExistence type="predicted"/>
<dbReference type="PANTHER" id="PTHR42031:SF1">
    <property type="entry name" value="KEY LIME PATHOGENICITY PROTEIN"/>
    <property type="match status" value="1"/>
</dbReference>
<feature type="compositionally biased region" description="Low complexity" evidence="1">
    <location>
        <begin position="369"/>
        <end position="378"/>
    </location>
</feature>
<keyword evidence="4" id="KW-1185">Reference proteome</keyword>
<reference evidence="3 4" key="1">
    <citation type="submission" date="2016-10" db="EMBL/GenBank/DDBJ databases">
        <title>Genome sequence of the ascomycete fungus Penicillium subrubescens.</title>
        <authorList>
            <person name="De Vries R.P."/>
            <person name="Peng M."/>
            <person name="Dilokpimol A."/>
            <person name="Hilden K."/>
            <person name="Makela M.R."/>
            <person name="Grigoriev I."/>
            <person name="Riley R."/>
            <person name="Granchi Z."/>
        </authorList>
    </citation>
    <scope>NUCLEOTIDE SEQUENCE [LARGE SCALE GENOMIC DNA]</scope>
    <source>
        <strain evidence="3 4">CBS 132785</strain>
    </source>
</reference>
<dbReference type="InterPro" id="IPR057218">
    <property type="entry name" value="DUF7896"/>
</dbReference>
<dbReference type="Pfam" id="PF25438">
    <property type="entry name" value="DUF7896"/>
    <property type="match status" value="1"/>
</dbReference>
<organism evidence="3 4">
    <name type="scientific">Penicillium subrubescens</name>
    <dbReference type="NCBI Taxonomy" id="1316194"/>
    <lineage>
        <taxon>Eukaryota</taxon>
        <taxon>Fungi</taxon>
        <taxon>Dikarya</taxon>
        <taxon>Ascomycota</taxon>
        <taxon>Pezizomycotina</taxon>
        <taxon>Eurotiomycetes</taxon>
        <taxon>Eurotiomycetidae</taxon>
        <taxon>Eurotiales</taxon>
        <taxon>Aspergillaceae</taxon>
        <taxon>Penicillium</taxon>
    </lineage>
</organism>
<evidence type="ECO:0000256" key="1">
    <source>
        <dbReference type="SAM" id="MobiDB-lite"/>
    </source>
</evidence>
<dbReference type="PANTHER" id="PTHR42031">
    <property type="entry name" value="KEY LIME PATHOGENICITY PROTEIN"/>
    <property type="match status" value="1"/>
</dbReference>
<gene>
    <name evidence="3" type="ORF">PENSUB_13295</name>
</gene>
<feature type="region of interest" description="Disordered" evidence="1">
    <location>
        <begin position="369"/>
        <end position="462"/>
    </location>
</feature>
<dbReference type="Proteomes" id="UP000186955">
    <property type="component" value="Unassembled WGS sequence"/>
</dbReference>
<feature type="region of interest" description="Disordered" evidence="1">
    <location>
        <begin position="52"/>
        <end position="153"/>
    </location>
</feature>
<feature type="domain" description="DUF7896" evidence="2">
    <location>
        <begin position="519"/>
        <end position="598"/>
    </location>
</feature>
<feature type="compositionally biased region" description="Basic residues" evidence="1">
    <location>
        <begin position="559"/>
        <end position="570"/>
    </location>
</feature>
<comment type="caution">
    <text evidence="3">The sequence shown here is derived from an EMBL/GenBank/DDBJ whole genome shotgun (WGS) entry which is preliminary data.</text>
</comment>
<protein>
    <recommendedName>
        <fullName evidence="2">DUF7896 domain-containing protein</fullName>
    </recommendedName>
</protein>
<feature type="compositionally biased region" description="Basic and acidic residues" evidence="1">
    <location>
        <begin position="440"/>
        <end position="450"/>
    </location>
</feature>